<dbReference type="InterPro" id="IPR018076">
    <property type="entry name" value="T2SS_GspF_dom"/>
</dbReference>
<dbReference type="EMBL" id="BAABIM010000001">
    <property type="protein sequence ID" value="GAA4671258.1"/>
    <property type="molecule type" value="Genomic_DNA"/>
</dbReference>
<evidence type="ECO:0000256" key="2">
    <source>
        <dbReference type="ARBA" id="ARBA00022475"/>
    </source>
</evidence>
<reference evidence="9" key="1">
    <citation type="journal article" date="2019" name="Int. J. Syst. Evol. Microbiol.">
        <title>The Global Catalogue of Microorganisms (GCM) 10K type strain sequencing project: providing services to taxonomists for standard genome sequencing and annotation.</title>
        <authorList>
            <consortium name="The Broad Institute Genomics Platform"/>
            <consortium name="The Broad Institute Genome Sequencing Center for Infectious Disease"/>
            <person name="Wu L."/>
            <person name="Ma J."/>
        </authorList>
    </citation>
    <scope>NUCLEOTIDE SEQUENCE [LARGE SCALE GENOMIC DNA]</scope>
    <source>
        <strain evidence="9">JCM 18127</strain>
    </source>
</reference>
<keyword evidence="9" id="KW-1185">Reference proteome</keyword>
<keyword evidence="2" id="KW-1003">Cell membrane</keyword>
<keyword evidence="3 6" id="KW-0812">Transmembrane</keyword>
<keyword evidence="5 6" id="KW-0472">Membrane</keyword>
<dbReference type="PANTHER" id="PTHR35007">
    <property type="entry name" value="INTEGRAL MEMBRANE PROTEIN-RELATED"/>
    <property type="match status" value="1"/>
</dbReference>
<proteinExistence type="predicted"/>
<dbReference type="InterPro" id="IPR042094">
    <property type="entry name" value="T2SS_GspF_sf"/>
</dbReference>
<evidence type="ECO:0000313" key="9">
    <source>
        <dbReference type="Proteomes" id="UP001500621"/>
    </source>
</evidence>
<feature type="transmembrane region" description="Helical" evidence="6">
    <location>
        <begin position="218"/>
        <end position="243"/>
    </location>
</feature>
<accession>A0ABP8VTC4</accession>
<evidence type="ECO:0000256" key="3">
    <source>
        <dbReference type="ARBA" id="ARBA00022692"/>
    </source>
</evidence>
<feature type="transmembrane region" description="Helical" evidence="6">
    <location>
        <begin position="72"/>
        <end position="91"/>
    </location>
</feature>
<name>A0ABP8VTC4_9ACTN</name>
<protein>
    <recommendedName>
        <fullName evidence="7">Type II secretion system protein GspF domain-containing protein</fullName>
    </recommendedName>
</protein>
<dbReference type="Proteomes" id="UP001500621">
    <property type="component" value="Unassembled WGS sequence"/>
</dbReference>
<dbReference type="Gene3D" id="1.20.81.30">
    <property type="entry name" value="Type II secretion system (T2SS), domain F"/>
    <property type="match status" value="1"/>
</dbReference>
<feature type="domain" description="Type II secretion system protein GspF" evidence="7">
    <location>
        <begin position="112"/>
        <end position="233"/>
    </location>
</feature>
<evidence type="ECO:0000259" key="7">
    <source>
        <dbReference type="Pfam" id="PF00482"/>
    </source>
</evidence>
<evidence type="ECO:0000256" key="5">
    <source>
        <dbReference type="ARBA" id="ARBA00023136"/>
    </source>
</evidence>
<gene>
    <name evidence="8" type="ORF">GCM10023226_04830</name>
</gene>
<dbReference type="PANTHER" id="PTHR35007:SF3">
    <property type="entry name" value="POSSIBLE CONSERVED ALANINE RICH MEMBRANE PROTEIN"/>
    <property type="match status" value="1"/>
</dbReference>
<keyword evidence="4 6" id="KW-1133">Transmembrane helix</keyword>
<organism evidence="8 9">
    <name type="scientific">Nocardioides nanhaiensis</name>
    <dbReference type="NCBI Taxonomy" id="1476871"/>
    <lineage>
        <taxon>Bacteria</taxon>
        <taxon>Bacillati</taxon>
        <taxon>Actinomycetota</taxon>
        <taxon>Actinomycetes</taxon>
        <taxon>Propionibacteriales</taxon>
        <taxon>Nocardioidaceae</taxon>
        <taxon>Nocardioides</taxon>
    </lineage>
</organism>
<evidence type="ECO:0000313" key="8">
    <source>
        <dbReference type="EMBL" id="GAA4671258.1"/>
    </source>
</evidence>
<evidence type="ECO:0000256" key="4">
    <source>
        <dbReference type="ARBA" id="ARBA00022989"/>
    </source>
</evidence>
<evidence type="ECO:0000256" key="1">
    <source>
        <dbReference type="ARBA" id="ARBA00004651"/>
    </source>
</evidence>
<sequence>MSEGLLGLLAGAGAAAALLLAWPAPVRWPPAGSPGAGVVGREDRPLGWTAPRRRVVAVLAGCAVPVLVPGPLGLGLAVPAAVVAATVLARVEPVAVRHRREALRHDLPHVVSLLAAALRAGAATEQALRVVARALPGPAAERLAGVAARLELGAGPEAAWAEAAVRDPALAPLARGLARAHRSGASVATAVERLADELAAEARAQVEDRARAVGVKAAVPLGLCLLPAFVLVGIVPLVAGLMVTVL</sequence>
<dbReference type="Pfam" id="PF00482">
    <property type="entry name" value="T2SSF"/>
    <property type="match status" value="1"/>
</dbReference>
<comment type="caution">
    <text evidence="8">The sequence shown here is derived from an EMBL/GenBank/DDBJ whole genome shotgun (WGS) entry which is preliminary data.</text>
</comment>
<comment type="subcellular location">
    <subcellularLocation>
        <location evidence="1">Cell membrane</location>
        <topology evidence="1">Multi-pass membrane protein</topology>
    </subcellularLocation>
</comment>
<dbReference type="RefSeq" id="WP_345262453.1">
    <property type="nucleotide sequence ID" value="NZ_BAABIM010000001.1"/>
</dbReference>
<evidence type="ECO:0000256" key="6">
    <source>
        <dbReference type="SAM" id="Phobius"/>
    </source>
</evidence>